<accession>A0A7W9QCT3</accession>
<feature type="compositionally biased region" description="Basic and acidic residues" evidence="1">
    <location>
        <begin position="39"/>
        <end position="48"/>
    </location>
</feature>
<dbReference type="AlphaFoldDB" id="A0A7W9QCT3"/>
<name>A0A7W9QCT3_9ACTN</name>
<dbReference type="RefSeq" id="WP_184574956.1">
    <property type="nucleotide sequence ID" value="NZ_JACHJL010000013.1"/>
</dbReference>
<reference evidence="2 3" key="1">
    <citation type="submission" date="2020-08" db="EMBL/GenBank/DDBJ databases">
        <title>Genomic Encyclopedia of Type Strains, Phase III (KMG-III): the genomes of soil and plant-associated and newly described type strains.</title>
        <authorList>
            <person name="Whitman W."/>
        </authorList>
    </citation>
    <scope>NUCLEOTIDE SEQUENCE [LARGE SCALE GENOMIC DNA]</scope>
    <source>
        <strain evidence="2 3">CECT 8305</strain>
    </source>
</reference>
<organism evidence="2 3">
    <name type="scientific">Streptomyces zagrosensis</name>
    <dbReference type="NCBI Taxonomy" id="1042984"/>
    <lineage>
        <taxon>Bacteria</taxon>
        <taxon>Bacillati</taxon>
        <taxon>Actinomycetota</taxon>
        <taxon>Actinomycetes</taxon>
        <taxon>Kitasatosporales</taxon>
        <taxon>Streptomycetaceae</taxon>
        <taxon>Streptomyces</taxon>
    </lineage>
</organism>
<dbReference type="Proteomes" id="UP000588098">
    <property type="component" value="Unassembled WGS sequence"/>
</dbReference>
<evidence type="ECO:0000313" key="2">
    <source>
        <dbReference type="EMBL" id="MBB5937746.1"/>
    </source>
</evidence>
<dbReference type="EMBL" id="JACHJL010000013">
    <property type="protein sequence ID" value="MBB5937746.1"/>
    <property type="molecule type" value="Genomic_DNA"/>
</dbReference>
<protein>
    <submittedName>
        <fullName evidence="2">Uncharacterized protein</fullName>
    </submittedName>
</protein>
<evidence type="ECO:0000313" key="3">
    <source>
        <dbReference type="Proteomes" id="UP000588098"/>
    </source>
</evidence>
<sequence length="48" mass="5033">MKPGPIPGSFSLPVIARTSPGVTAERSRRLHQGSPGVRDSNEAKDAFG</sequence>
<keyword evidence="3" id="KW-1185">Reference proteome</keyword>
<evidence type="ECO:0000256" key="1">
    <source>
        <dbReference type="SAM" id="MobiDB-lite"/>
    </source>
</evidence>
<comment type="caution">
    <text evidence="2">The sequence shown here is derived from an EMBL/GenBank/DDBJ whole genome shotgun (WGS) entry which is preliminary data.</text>
</comment>
<proteinExistence type="predicted"/>
<gene>
    <name evidence="2" type="ORF">FHS42_004830</name>
</gene>
<feature type="region of interest" description="Disordered" evidence="1">
    <location>
        <begin position="19"/>
        <end position="48"/>
    </location>
</feature>